<proteinExistence type="predicted"/>
<protein>
    <submittedName>
        <fullName evidence="2">Uncharacterized protein</fullName>
    </submittedName>
</protein>
<reference evidence="2" key="1">
    <citation type="submission" date="2022-12" db="EMBL/GenBank/DDBJ databases">
        <authorList>
            <person name="Petersen C."/>
        </authorList>
    </citation>
    <scope>NUCLEOTIDE SEQUENCE</scope>
    <source>
        <strain evidence="2">IBT 35675</strain>
    </source>
</reference>
<sequence>MSQARCIVEGARCGGAAYVAPGLSARQLSPYLQPATGRTPRCSDLEHKACPDYDDPYRRTGVSSDFDSTPRTAPQRQKRSAPPRLQLLSKRDFE</sequence>
<evidence type="ECO:0000256" key="1">
    <source>
        <dbReference type="SAM" id="MobiDB-lite"/>
    </source>
</evidence>
<reference evidence="2" key="2">
    <citation type="journal article" date="2023" name="IMA Fungus">
        <title>Comparative genomic study of the Penicillium genus elucidates a diverse pangenome and 15 lateral gene transfer events.</title>
        <authorList>
            <person name="Petersen C."/>
            <person name="Sorensen T."/>
            <person name="Nielsen M.R."/>
            <person name="Sondergaard T.E."/>
            <person name="Sorensen J.L."/>
            <person name="Fitzpatrick D.A."/>
            <person name="Frisvad J.C."/>
            <person name="Nielsen K.L."/>
        </authorList>
    </citation>
    <scope>NUCLEOTIDE SEQUENCE</scope>
    <source>
        <strain evidence="2">IBT 35675</strain>
    </source>
</reference>
<evidence type="ECO:0000313" key="2">
    <source>
        <dbReference type="EMBL" id="KAJ5340644.1"/>
    </source>
</evidence>
<dbReference type="Proteomes" id="UP001148299">
    <property type="component" value="Unassembled WGS sequence"/>
</dbReference>
<accession>A0A9W9QPP7</accession>
<comment type="caution">
    <text evidence="2">The sequence shown here is derived from an EMBL/GenBank/DDBJ whole genome shotgun (WGS) entry which is preliminary data.</text>
</comment>
<feature type="region of interest" description="Disordered" evidence="1">
    <location>
        <begin position="37"/>
        <end position="94"/>
    </location>
</feature>
<gene>
    <name evidence="2" type="ORF">N7541_009768</name>
</gene>
<evidence type="ECO:0000313" key="3">
    <source>
        <dbReference type="Proteomes" id="UP001148299"/>
    </source>
</evidence>
<dbReference type="EMBL" id="JAPZBR010000008">
    <property type="protein sequence ID" value="KAJ5340644.1"/>
    <property type="molecule type" value="Genomic_DNA"/>
</dbReference>
<dbReference type="AlphaFoldDB" id="A0A9W9QPP7"/>
<feature type="compositionally biased region" description="Basic and acidic residues" evidence="1">
    <location>
        <begin position="41"/>
        <end position="58"/>
    </location>
</feature>
<feature type="compositionally biased region" description="Polar residues" evidence="1">
    <location>
        <begin position="61"/>
        <end position="75"/>
    </location>
</feature>
<keyword evidence="3" id="KW-1185">Reference proteome</keyword>
<organism evidence="2 3">
    <name type="scientific">Penicillium brevicompactum</name>
    <dbReference type="NCBI Taxonomy" id="5074"/>
    <lineage>
        <taxon>Eukaryota</taxon>
        <taxon>Fungi</taxon>
        <taxon>Dikarya</taxon>
        <taxon>Ascomycota</taxon>
        <taxon>Pezizomycotina</taxon>
        <taxon>Eurotiomycetes</taxon>
        <taxon>Eurotiomycetidae</taxon>
        <taxon>Eurotiales</taxon>
        <taxon>Aspergillaceae</taxon>
        <taxon>Penicillium</taxon>
    </lineage>
</organism>
<name>A0A9W9QPP7_PENBR</name>